<dbReference type="Gene3D" id="3.40.50.300">
    <property type="entry name" value="P-loop containing nucleotide triphosphate hydrolases"/>
    <property type="match status" value="1"/>
</dbReference>
<evidence type="ECO:0000256" key="3">
    <source>
        <dbReference type="ARBA" id="ARBA00022806"/>
    </source>
</evidence>
<evidence type="ECO:0000256" key="1">
    <source>
        <dbReference type="ARBA" id="ARBA00022741"/>
    </source>
</evidence>
<keyword evidence="8" id="KW-1185">Reference proteome</keyword>
<gene>
    <name evidence="7" type="ORF">THSYN_16245</name>
</gene>
<sequence length="480" mass="52568">MPNLTDLPLQLTYRTGRDDLVRGFFVPCLQSAVLYRRAAGYFTSSGLALAARGVASLALRRGRMRLIVSPHLEPDDCAALERARDTPAAVLRTIAARSLAEIEDALIKDRLNALAWLAAAGLLEIKLALRVTPQGSYARGLFHAKTGVFSDDRGHHVSFSGSANETAGGLVENFEHLDVFRSWQDPEGRVQAAIDDFESLWTGQVPGLSIIDFSQASRVLLERYRNPDQPPPGIDPNQVREPGPGATLTPPAGLELRPYQKDAIRAWSKAGGRGVFAIATGSGKTVTALVLASKVAERNRPLVVIIVCPFINLCRQWIREIAAFGLDAIACFEGRHRWQAQLEEGYQRLTAGLDQVQAIVTTNATFQSDAFQTRLRPRVAAGNVHHLLIADEVHDLGAENARAALPDGITLRLGLSATPERHFDPVGTAAVLDYFGSIVYQYNLAQAIADGRFCRHRCHLRDEHPLRPDQLIRFTSCSPL</sequence>
<dbReference type="PROSITE" id="PS51192">
    <property type="entry name" value="HELICASE_ATP_BIND_1"/>
    <property type="match status" value="1"/>
</dbReference>
<keyword evidence="3" id="KW-0347">Helicase</keyword>
<dbReference type="SMART" id="SM00487">
    <property type="entry name" value="DEXDc"/>
    <property type="match status" value="1"/>
</dbReference>
<dbReference type="GO" id="GO:0016787">
    <property type="term" value="F:hydrolase activity"/>
    <property type="evidence" value="ECO:0007669"/>
    <property type="project" value="UniProtKB-KW"/>
</dbReference>
<dbReference type="PANTHER" id="PTHR11274:SF0">
    <property type="entry name" value="GENERAL TRANSCRIPTION AND DNA REPAIR FACTOR IIH HELICASE SUBUNIT XPB"/>
    <property type="match status" value="1"/>
</dbReference>
<dbReference type="PANTHER" id="PTHR11274">
    <property type="entry name" value="RAD25/XP-B DNA REPAIR HELICASE"/>
    <property type="match status" value="1"/>
</dbReference>
<keyword evidence="4" id="KW-0067">ATP-binding</keyword>
<evidence type="ECO:0000259" key="6">
    <source>
        <dbReference type="PROSITE" id="PS51192"/>
    </source>
</evidence>
<reference evidence="7 8" key="1">
    <citation type="submission" date="2017-03" db="EMBL/GenBank/DDBJ databases">
        <title>Complete genome sequence of Candidatus 'Thiodictyon syntrophicum' sp. nov. strain Cad16T, a photolithoautotroph purple sulfur bacterium isolated from an alpine meromictic lake.</title>
        <authorList>
            <person name="Luedin S.M."/>
            <person name="Pothier J.F."/>
            <person name="Danza F."/>
            <person name="Storelli N."/>
            <person name="Wittwer M."/>
            <person name="Tonolla M."/>
        </authorList>
    </citation>
    <scope>NUCLEOTIDE SEQUENCE [LARGE SCALE GENOMIC DNA]</scope>
    <source>
        <strain evidence="7 8">Cad16T</strain>
    </source>
</reference>
<keyword evidence="1" id="KW-0547">Nucleotide-binding</keyword>
<name>A0A2K8U9V5_9GAMM</name>
<feature type="region of interest" description="Disordered" evidence="5">
    <location>
        <begin position="224"/>
        <end position="252"/>
    </location>
</feature>
<dbReference type="InterPro" id="IPR027417">
    <property type="entry name" value="P-loop_NTPase"/>
</dbReference>
<protein>
    <recommendedName>
        <fullName evidence="6">Helicase ATP-binding domain-containing protein</fullName>
    </recommendedName>
</protein>
<evidence type="ECO:0000256" key="2">
    <source>
        <dbReference type="ARBA" id="ARBA00022801"/>
    </source>
</evidence>
<dbReference type="InterPro" id="IPR014001">
    <property type="entry name" value="Helicase_ATP-bd"/>
</dbReference>
<dbReference type="CDD" id="cd09179">
    <property type="entry name" value="PLDc_N_DEXD_a"/>
    <property type="match status" value="1"/>
</dbReference>
<dbReference type="EMBL" id="CP020370">
    <property type="protein sequence ID" value="AUB82344.1"/>
    <property type="molecule type" value="Genomic_DNA"/>
</dbReference>
<evidence type="ECO:0000313" key="7">
    <source>
        <dbReference type="EMBL" id="AUB82344.1"/>
    </source>
</evidence>
<dbReference type="KEGG" id="tsy:THSYN_16245"/>
<organism evidence="7 8">
    <name type="scientific">Candidatus Thiodictyon syntrophicum</name>
    <dbReference type="NCBI Taxonomy" id="1166950"/>
    <lineage>
        <taxon>Bacteria</taxon>
        <taxon>Pseudomonadati</taxon>
        <taxon>Pseudomonadota</taxon>
        <taxon>Gammaproteobacteria</taxon>
        <taxon>Chromatiales</taxon>
        <taxon>Chromatiaceae</taxon>
        <taxon>Thiodictyon</taxon>
    </lineage>
</organism>
<evidence type="ECO:0000256" key="4">
    <source>
        <dbReference type="ARBA" id="ARBA00022840"/>
    </source>
</evidence>
<evidence type="ECO:0000313" key="8">
    <source>
        <dbReference type="Proteomes" id="UP000232638"/>
    </source>
</evidence>
<keyword evidence="2" id="KW-0378">Hydrolase</keyword>
<feature type="compositionally biased region" description="Low complexity" evidence="5">
    <location>
        <begin position="242"/>
        <end position="252"/>
    </location>
</feature>
<dbReference type="Proteomes" id="UP000232638">
    <property type="component" value="Chromosome"/>
</dbReference>
<dbReference type="InterPro" id="IPR050615">
    <property type="entry name" value="ATP-dep_DNA_Helicase"/>
</dbReference>
<dbReference type="GO" id="GO:0005524">
    <property type="term" value="F:ATP binding"/>
    <property type="evidence" value="ECO:0007669"/>
    <property type="project" value="UniProtKB-KW"/>
</dbReference>
<dbReference type="GO" id="GO:0003677">
    <property type="term" value="F:DNA binding"/>
    <property type="evidence" value="ECO:0007669"/>
    <property type="project" value="InterPro"/>
</dbReference>
<evidence type="ECO:0000256" key="5">
    <source>
        <dbReference type="SAM" id="MobiDB-lite"/>
    </source>
</evidence>
<dbReference type="AlphaFoldDB" id="A0A2K8U9V5"/>
<dbReference type="OrthoDB" id="9803459at2"/>
<dbReference type="Pfam" id="PF04851">
    <property type="entry name" value="ResIII"/>
    <property type="match status" value="1"/>
</dbReference>
<dbReference type="RefSeq" id="WP_100920078.1">
    <property type="nucleotide sequence ID" value="NZ_CP020370.1"/>
</dbReference>
<feature type="domain" description="Helicase ATP-binding" evidence="6">
    <location>
        <begin position="265"/>
        <end position="437"/>
    </location>
</feature>
<dbReference type="InterPro" id="IPR006935">
    <property type="entry name" value="Helicase/UvrB_N"/>
</dbReference>
<proteinExistence type="predicted"/>
<dbReference type="GO" id="GO:0004386">
    <property type="term" value="F:helicase activity"/>
    <property type="evidence" value="ECO:0007669"/>
    <property type="project" value="UniProtKB-KW"/>
</dbReference>
<accession>A0A2K8U9V5</accession>
<dbReference type="SUPFAM" id="SSF52540">
    <property type="entry name" value="P-loop containing nucleoside triphosphate hydrolases"/>
    <property type="match status" value="1"/>
</dbReference>
<dbReference type="Gene3D" id="3.30.870.10">
    <property type="entry name" value="Endonuclease Chain A"/>
    <property type="match status" value="1"/>
</dbReference>